<sequence length="202" mass="21974">MQTTAGTYRVLRSPRDPDELLLLDVESQDPTYVPSTGYEGDLAARVAELEPGNRVAAEIDWADGPRFAAVTVETETTVEFVDGATGIFEAARETWDEARREGQAMNSRVTRDTDGEPNGVVYTFAKQSGERDLFAEFRDGITPLEPLVDRLAEGAEPPFAGFVIRPADEPFVLVALAIDRAGPLAETIRETYAGAARTTHGL</sequence>
<dbReference type="AlphaFoldDB" id="M0M6L4"/>
<dbReference type="Pfam" id="PF20368">
    <property type="entry name" value="DUF6663"/>
    <property type="match status" value="1"/>
</dbReference>
<comment type="caution">
    <text evidence="1">The sequence shown here is derived from an EMBL/GenBank/DDBJ whole genome shotgun (WGS) entry which is preliminary data.</text>
</comment>
<gene>
    <name evidence="1" type="ORF">C447_01345</name>
</gene>
<evidence type="ECO:0000313" key="1">
    <source>
        <dbReference type="EMBL" id="EMA41457.1"/>
    </source>
</evidence>
<keyword evidence="2" id="KW-1185">Reference proteome</keyword>
<dbReference type="eggNOG" id="arCOG06403">
    <property type="taxonomic scope" value="Archaea"/>
</dbReference>
<name>M0M6L4_9EURY</name>
<dbReference type="RefSeq" id="WP_007690103.1">
    <property type="nucleotide sequence ID" value="NZ_AJRK01000359.1"/>
</dbReference>
<organism evidence="1 2">
    <name type="scientific">Halococcus hamelinensis 100A6</name>
    <dbReference type="NCBI Taxonomy" id="1132509"/>
    <lineage>
        <taxon>Archaea</taxon>
        <taxon>Methanobacteriati</taxon>
        <taxon>Methanobacteriota</taxon>
        <taxon>Stenosarchaea group</taxon>
        <taxon>Halobacteria</taxon>
        <taxon>Halobacteriales</taxon>
        <taxon>Halococcaceae</taxon>
        <taxon>Halococcus</taxon>
    </lineage>
</organism>
<reference evidence="1 2" key="1">
    <citation type="journal article" date="2014" name="PLoS Genet.">
        <title>Phylogenetically driven sequencing of extremely halophilic archaea reveals strategies for static and dynamic osmo-response.</title>
        <authorList>
            <person name="Becker E.A."/>
            <person name="Seitzer P.M."/>
            <person name="Tritt A."/>
            <person name="Larsen D."/>
            <person name="Krusor M."/>
            <person name="Yao A.I."/>
            <person name="Wu D."/>
            <person name="Madern D."/>
            <person name="Eisen J.A."/>
            <person name="Darling A.E."/>
            <person name="Facciotti M.T."/>
        </authorList>
    </citation>
    <scope>NUCLEOTIDE SEQUENCE [LARGE SCALE GENOMIC DNA]</scope>
    <source>
        <strain evidence="1 2">100A6</strain>
    </source>
</reference>
<dbReference type="PATRIC" id="fig|1132509.6.peg.327"/>
<dbReference type="EMBL" id="AOMB01000005">
    <property type="protein sequence ID" value="EMA41457.1"/>
    <property type="molecule type" value="Genomic_DNA"/>
</dbReference>
<evidence type="ECO:0000313" key="2">
    <source>
        <dbReference type="Proteomes" id="UP000011566"/>
    </source>
</evidence>
<protein>
    <submittedName>
        <fullName evidence="1">Uncharacterized protein</fullName>
    </submittedName>
</protein>
<dbReference type="InterPro" id="IPR046604">
    <property type="entry name" value="DUF6663"/>
</dbReference>
<dbReference type="OrthoDB" id="212231at2157"/>
<proteinExistence type="predicted"/>
<accession>M0M6L4</accession>
<dbReference type="Proteomes" id="UP000011566">
    <property type="component" value="Unassembled WGS sequence"/>
</dbReference>